<feature type="non-terminal residue" evidence="1">
    <location>
        <position position="53"/>
    </location>
</feature>
<sequence>MLTCYGNAHAAQSGPVRVMIPPGVGSVNHVDVRDLQVRTRLTLSLYLQEWLSR</sequence>
<reference evidence="1" key="1">
    <citation type="journal article" date="2014" name="Front. Microbiol.">
        <title>High frequency of phylogenetically diverse reductive dehalogenase-homologous genes in deep subseafloor sedimentary metagenomes.</title>
        <authorList>
            <person name="Kawai M."/>
            <person name="Futagami T."/>
            <person name="Toyoda A."/>
            <person name="Takaki Y."/>
            <person name="Nishi S."/>
            <person name="Hori S."/>
            <person name="Arai W."/>
            <person name="Tsubouchi T."/>
            <person name="Morono Y."/>
            <person name="Uchiyama I."/>
            <person name="Ito T."/>
            <person name="Fujiyama A."/>
            <person name="Inagaki F."/>
            <person name="Takami H."/>
        </authorList>
    </citation>
    <scope>NUCLEOTIDE SEQUENCE</scope>
    <source>
        <strain evidence="1">Expedition CK06-06</strain>
    </source>
</reference>
<name>X0VWH2_9ZZZZ</name>
<protein>
    <submittedName>
        <fullName evidence="1">Uncharacterized protein</fullName>
    </submittedName>
</protein>
<comment type="caution">
    <text evidence="1">The sequence shown here is derived from an EMBL/GenBank/DDBJ whole genome shotgun (WGS) entry which is preliminary data.</text>
</comment>
<proteinExistence type="predicted"/>
<accession>X0VWH2</accession>
<dbReference type="EMBL" id="BARS01039772">
    <property type="protein sequence ID" value="GAG22774.1"/>
    <property type="molecule type" value="Genomic_DNA"/>
</dbReference>
<organism evidence="1">
    <name type="scientific">marine sediment metagenome</name>
    <dbReference type="NCBI Taxonomy" id="412755"/>
    <lineage>
        <taxon>unclassified sequences</taxon>
        <taxon>metagenomes</taxon>
        <taxon>ecological metagenomes</taxon>
    </lineage>
</organism>
<evidence type="ECO:0000313" key="1">
    <source>
        <dbReference type="EMBL" id="GAG22774.1"/>
    </source>
</evidence>
<dbReference type="AlphaFoldDB" id="X0VWH2"/>
<gene>
    <name evidence="1" type="ORF">S01H1_60713</name>
</gene>